<dbReference type="RefSeq" id="WP_188890147.1">
    <property type="nucleotide sequence ID" value="NZ_BMHY01000005.1"/>
</dbReference>
<dbReference type="InterPro" id="IPR043129">
    <property type="entry name" value="ATPase_NBD"/>
</dbReference>
<evidence type="ECO:0000256" key="2">
    <source>
        <dbReference type="ARBA" id="ARBA00006479"/>
    </source>
</evidence>
<evidence type="ECO:0000313" key="4">
    <source>
        <dbReference type="EMBL" id="GGG73260.1"/>
    </source>
</evidence>
<comment type="similarity">
    <text evidence="2">Belongs to the ROK (NagC/XylR) family.</text>
</comment>
<keyword evidence="5" id="KW-1185">Reference proteome</keyword>
<dbReference type="EMBL" id="BMHY01000005">
    <property type="protein sequence ID" value="GGG73260.1"/>
    <property type="molecule type" value="Genomic_DNA"/>
</dbReference>
<dbReference type="SUPFAM" id="SSF53067">
    <property type="entry name" value="Actin-like ATPase domain"/>
    <property type="match status" value="1"/>
</dbReference>
<gene>
    <name evidence="4" type="ORF">GCM10010918_31610</name>
</gene>
<proteinExistence type="inferred from homology"/>
<dbReference type="AlphaFoldDB" id="A0A917HAR5"/>
<evidence type="ECO:0000256" key="3">
    <source>
        <dbReference type="ARBA" id="ARBA00022629"/>
    </source>
</evidence>
<dbReference type="Pfam" id="PF00480">
    <property type="entry name" value="ROK"/>
    <property type="match status" value="1"/>
</dbReference>
<comment type="caution">
    <text evidence="4">The sequence shown here is derived from an EMBL/GenBank/DDBJ whole genome shotgun (WGS) entry which is preliminary data.</text>
</comment>
<dbReference type="PANTHER" id="PTHR18964:SF149">
    <property type="entry name" value="BIFUNCTIONAL UDP-N-ACETYLGLUCOSAMINE 2-EPIMERASE_N-ACETYLMANNOSAMINE KINASE"/>
    <property type="match status" value="1"/>
</dbReference>
<evidence type="ECO:0000313" key="5">
    <source>
        <dbReference type="Proteomes" id="UP000600247"/>
    </source>
</evidence>
<dbReference type="SUPFAM" id="SSF46785">
    <property type="entry name" value="Winged helix' DNA-binding domain"/>
    <property type="match status" value="1"/>
</dbReference>
<dbReference type="Gene3D" id="3.30.420.40">
    <property type="match status" value="2"/>
</dbReference>
<protein>
    <submittedName>
        <fullName evidence="4">Transcriptional regulator</fullName>
    </submittedName>
</protein>
<dbReference type="InterPro" id="IPR036390">
    <property type="entry name" value="WH_DNA-bd_sf"/>
</dbReference>
<comment type="function">
    <text evidence="1">Transcriptional repressor of xylose-utilizing enzymes.</text>
</comment>
<keyword evidence="3" id="KW-0119">Carbohydrate metabolism</keyword>
<dbReference type="PANTHER" id="PTHR18964">
    <property type="entry name" value="ROK (REPRESSOR, ORF, KINASE) FAMILY"/>
    <property type="match status" value="1"/>
</dbReference>
<sequence>MTNKMTTKKQVYDYIARNGIVSKAELMTQFKLKINSMTRLLEELIAENWLQEKGLGYSTGGRPPILYETNAHRGYLLGLEISRIYSSMGLYDLHMNRLSLVRWTMDETMTPERFIDRVQETVQSFLKQHELSSEQIIGIGVGAVGPLDRERGLIVDPVLFPASGWRDLPICSLLEERLGFPALLDNGANTALIGEHWALRSERYEHMLYVHAGAGLRSAMMSGGELVYGATDTEGAVGQMIIQAGGPRLHDTGNYGALEAFVSLQALESKVRALSSVAGTANLSLQQGDTTALAAQEPITFETMIRALAKGDADVLDIFNEAAAYLGIGLANLINVLHPEKVIIGGALLNAHETMFDTAIRVAEQNTYYYPKYKPLFSKGILKEDAVAAGAAVMVLKKLQL</sequence>
<name>A0A917HAR5_9BACL</name>
<dbReference type="Gene3D" id="1.10.10.10">
    <property type="entry name" value="Winged helix-like DNA-binding domain superfamily/Winged helix DNA-binding domain"/>
    <property type="match status" value="1"/>
</dbReference>
<keyword evidence="3" id="KW-0859">Xylose metabolism</keyword>
<dbReference type="InterPro" id="IPR036388">
    <property type="entry name" value="WH-like_DNA-bd_sf"/>
</dbReference>
<accession>A0A917HAR5</accession>
<dbReference type="Proteomes" id="UP000600247">
    <property type="component" value="Unassembled WGS sequence"/>
</dbReference>
<reference evidence="4 5" key="1">
    <citation type="journal article" date="2014" name="Int. J. Syst. Evol. Microbiol.">
        <title>Complete genome sequence of Corynebacterium casei LMG S-19264T (=DSM 44701T), isolated from a smear-ripened cheese.</title>
        <authorList>
            <consortium name="US DOE Joint Genome Institute (JGI-PGF)"/>
            <person name="Walter F."/>
            <person name="Albersmeier A."/>
            <person name="Kalinowski J."/>
            <person name="Ruckert C."/>
        </authorList>
    </citation>
    <scope>NUCLEOTIDE SEQUENCE [LARGE SCALE GENOMIC DNA]</scope>
    <source>
        <strain evidence="4 5">CGMCC 1.15286</strain>
    </source>
</reference>
<organism evidence="4 5">
    <name type="scientific">Paenibacillus radicis</name>
    <name type="common">ex Gao et al. 2016</name>
    <dbReference type="NCBI Taxonomy" id="1737354"/>
    <lineage>
        <taxon>Bacteria</taxon>
        <taxon>Bacillati</taxon>
        <taxon>Bacillota</taxon>
        <taxon>Bacilli</taxon>
        <taxon>Bacillales</taxon>
        <taxon>Paenibacillaceae</taxon>
        <taxon>Paenibacillus</taxon>
    </lineage>
</organism>
<dbReference type="InterPro" id="IPR000600">
    <property type="entry name" value="ROK"/>
</dbReference>
<dbReference type="GO" id="GO:0042732">
    <property type="term" value="P:D-xylose metabolic process"/>
    <property type="evidence" value="ECO:0007669"/>
    <property type="project" value="UniProtKB-KW"/>
</dbReference>
<evidence type="ECO:0000256" key="1">
    <source>
        <dbReference type="ARBA" id="ARBA00002486"/>
    </source>
</evidence>